<name>A0AAX6DMN6_IRIPA</name>
<dbReference type="InterPro" id="IPR020904">
    <property type="entry name" value="Sc_DH/Rdtase_CS"/>
</dbReference>
<dbReference type="InterPro" id="IPR002347">
    <property type="entry name" value="SDR_fam"/>
</dbReference>
<proteinExistence type="inferred from homology"/>
<sequence length="316" mass="34544">MSPSLPLFHAFFASLGLLAVTKFSASLLHCLYVYFLRRPKDLESCYGSWAVVTGCTDGIGRSIAFELARKGLNLVLVGRSPDKLRAVSAGIAEERGIGNILVKNVVVDLSGELSGGGMGLLREEIGGLDVGVLVNCAGVAAPRPEFFHEKGMETWMEIVKVNLEAATEVTKVVLEGMLERRRGAVVNVGSGSGSKLGVPTYPLFDVYAGTKAYIDQFSKSLSVEYKNKGIDVQCQIPMYVDTKMVAETPAIRENSFAVATPDAYARAAVRWIGYEAQCVPYFPHFLECSLTHLLPDFIMYPLMLRSNMRLRRKSTS</sequence>
<dbReference type="GO" id="GO:0005783">
    <property type="term" value="C:endoplasmic reticulum"/>
    <property type="evidence" value="ECO:0007669"/>
    <property type="project" value="UniProtKB-SubCell"/>
</dbReference>
<evidence type="ECO:0000313" key="6">
    <source>
        <dbReference type="EMBL" id="KAJ6793008.1"/>
    </source>
</evidence>
<dbReference type="GO" id="GO:0045703">
    <property type="term" value="F:ketoreductase activity"/>
    <property type="evidence" value="ECO:0007669"/>
    <property type="project" value="TreeGrafter"/>
</dbReference>
<dbReference type="FunFam" id="3.40.50.720:FF:000137">
    <property type="entry name" value="Hydroxysteroid (17-beta) dehydrogenase 3"/>
    <property type="match status" value="1"/>
</dbReference>
<gene>
    <name evidence="6" type="ORF">M6B38_112315</name>
</gene>
<dbReference type="SUPFAM" id="SSF51735">
    <property type="entry name" value="NAD(P)-binding Rossmann-fold domains"/>
    <property type="match status" value="1"/>
</dbReference>
<evidence type="ECO:0000256" key="2">
    <source>
        <dbReference type="ARBA" id="ARBA00006484"/>
    </source>
</evidence>
<dbReference type="InterPro" id="IPR051019">
    <property type="entry name" value="VLCFA-Steroid_DH"/>
</dbReference>
<comment type="subcellular location">
    <subcellularLocation>
        <location evidence="1">Endoplasmic reticulum</location>
    </subcellularLocation>
</comment>
<evidence type="ECO:0000256" key="3">
    <source>
        <dbReference type="ARBA" id="ARBA00022857"/>
    </source>
</evidence>
<dbReference type="PANTHER" id="PTHR43899:SF13">
    <property type="entry name" value="RH59310P"/>
    <property type="match status" value="1"/>
</dbReference>
<organism evidence="6 7">
    <name type="scientific">Iris pallida</name>
    <name type="common">Sweet iris</name>
    <dbReference type="NCBI Taxonomy" id="29817"/>
    <lineage>
        <taxon>Eukaryota</taxon>
        <taxon>Viridiplantae</taxon>
        <taxon>Streptophyta</taxon>
        <taxon>Embryophyta</taxon>
        <taxon>Tracheophyta</taxon>
        <taxon>Spermatophyta</taxon>
        <taxon>Magnoliopsida</taxon>
        <taxon>Liliopsida</taxon>
        <taxon>Asparagales</taxon>
        <taxon>Iridaceae</taxon>
        <taxon>Iridoideae</taxon>
        <taxon>Irideae</taxon>
        <taxon>Iris</taxon>
    </lineage>
</organism>
<keyword evidence="7" id="KW-1185">Reference proteome</keyword>
<dbReference type="PANTHER" id="PTHR43899">
    <property type="entry name" value="RH59310P"/>
    <property type="match status" value="1"/>
</dbReference>
<dbReference type="InterPro" id="IPR036291">
    <property type="entry name" value="NAD(P)-bd_dom_sf"/>
</dbReference>
<reference evidence="6" key="2">
    <citation type="submission" date="2023-04" db="EMBL/GenBank/DDBJ databases">
        <authorList>
            <person name="Bruccoleri R.E."/>
            <person name="Oakeley E.J."/>
            <person name="Faust A.-M."/>
            <person name="Dessus-Babus S."/>
            <person name="Altorfer M."/>
            <person name="Burckhardt D."/>
            <person name="Oertli M."/>
            <person name="Naumann U."/>
            <person name="Petersen F."/>
            <person name="Wong J."/>
        </authorList>
    </citation>
    <scope>NUCLEOTIDE SEQUENCE</scope>
    <source>
        <strain evidence="6">GSM-AAB239-AS_SAM_17_03QT</strain>
        <tissue evidence="6">Leaf</tissue>
    </source>
</reference>
<accession>A0AAX6DMN6</accession>
<evidence type="ECO:0000256" key="1">
    <source>
        <dbReference type="ARBA" id="ARBA00004240"/>
    </source>
</evidence>
<evidence type="ECO:0000256" key="5">
    <source>
        <dbReference type="RuleBase" id="RU000363"/>
    </source>
</evidence>
<keyword evidence="4" id="KW-0560">Oxidoreductase</keyword>
<dbReference type="PIRSF" id="PIRSF000126">
    <property type="entry name" value="11-beta-HSD1"/>
    <property type="match status" value="1"/>
</dbReference>
<reference evidence="6" key="1">
    <citation type="journal article" date="2023" name="GigaByte">
        <title>Genome assembly of the bearded iris, Iris pallida Lam.</title>
        <authorList>
            <person name="Bruccoleri R.E."/>
            <person name="Oakeley E.J."/>
            <person name="Faust A.M.E."/>
            <person name="Altorfer M."/>
            <person name="Dessus-Babus S."/>
            <person name="Burckhardt D."/>
            <person name="Oertli M."/>
            <person name="Naumann U."/>
            <person name="Petersen F."/>
            <person name="Wong J."/>
        </authorList>
    </citation>
    <scope>NUCLEOTIDE SEQUENCE</scope>
    <source>
        <strain evidence="6">GSM-AAB239-AS_SAM_17_03QT</strain>
    </source>
</reference>
<dbReference type="PRINTS" id="PR00080">
    <property type="entry name" value="SDRFAMILY"/>
</dbReference>
<comment type="caution">
    <text evidence="6">The sequence shown here is derived from an EMBL/GenBank/DDBJ whole genome shotgun (WGS) entry which is preliminary data.</text>
</comment>
<dbReference type="PROSITE" id="PS00061">
    <property type="entry name" value="ADH_SHORT"/>
    <property type="match status" value="1"/>
</dbReference>
<dbReference type="Proteomes" id="UP001140949">
    <property type="component" value="Unassembled WGS sequence"/>
</dbReference>
<dbReference type="AlphaFoldDB" id="A0AAX6DMN6"/>
<evidence type="ECO:0000313" key="7">
    <source>
        <dbReference type="Proteomes" id="UP001140949"/>
    </source>
</evidence>
<evidence type="ECO:0000256" key="4">
    <source>
        <dbReference type="ARBA" id="ARBA00023002"/>
    </source>
</evidence>
<comment type="similarity">
    <text evidence="2 5">Belongs to the short-chain dehydrogenases/reductases (SDR) family.</text>
</comment>
<protein>
    <submittedName>
        <fullName evidence="6">Very-long-chain 3-oxoacyl-CoA reductase 1</fullName>
    </submittedName>
</protein>
<dbReference type="PRINTS" id="PR00081">
    <property type="entry name" value="GDHRDH"/>
</dbReference>
<dbReference type="CDD" id="cd05356">
    <property type="entry name" value="17beta-HSD1_like_SDR_c"/>
    <property type="match status" value="1"/>
</dbReference>
<dbReference type="Pfam" id="PF00106">
    <property type="entry name" value="adh_short"/>
    <property type="match status" value="1"/>
</dbReference>
<dbReference type="Gene3D" id="3.40.50.720">
    <property type="entry name" value="NAD(P)-binding Rossmann-like Domain"/>
    <property type="match status" value="1"/>
</dbReference>
<keyword evidence="3" id="KW-0521">NADP</keyword>
<dbReference type="EMBL" id="JANAVB010043220">
    <property type="protein sequence ID" value="KAJ6793008.1"/>
    <property type="molecule type" value="Genomic_DNA"/>
</dbReference>